<feature type="compositionally biased region" description="Basic and acidic residues" evidence="9">
    <location>
        <begin position="455"/>
        <end position="466"/>
    </location>
</feature>
<dbReference type="SMART" id="SM01125">
    <property type="entry name" value="DCP2"/>
    <property type="match status" value="1"/>
</dbReference>
<accession>A0A066WPZ0</accession>
<dbReference type="InterPro" id="IPR020084">
    <property type="entry name" value="NUDIX_hydrolase_CS"/>
</dbReference>
<evidence type="ECO:0000256" key="4">
    <source>
        <dbReference type="ARBA" id="ARBA00022490"/>
    </source>
</evidence>
<keyword evidence="8" id="KW-0464">Manganese</keyword>
<feature type="compositionally biased region" description="Low complexity" evidence="9">
    <location>
        <begin position="551"/>
        <end position="564"/>
    </location>
</feature>
<dbReference type="EMBL" id="JMSN01000004">
    <property type="protein sequence ID" value="KDN53074.1"/>
    <property type="molecule type" value="Genomic_DNA"/>
</dbReference>
<dbReference type="HOGENOM" id="CLU_367682_0_0_1"/>
<comment type="cofactor">
    <cofactor evidence="1">
        <name>Mn(2+)</name>
        <dbReference type="ChEBI" id="CHEBI:29035"/>
    </cofactor>
</comment>
<dbReference type="Pfam" id="PF05026">
    <property type="entry name" value="DCP2"/>
    <property type="match status" value="1"/>
</dbReference>
<comment type="similarity">
    <text evidence="3">Belongs to the Nudix hydrolase family. DCP2 subfamily.</text>
</comment>
<dbReference type="Gene3D" id="3.90.79.10">
    <property type="entry name" value="Nucleoside Triphosphate Pyrophosphohydrolase"/>
    <property type="match status" value="1"/>
</dbReference>
<comment type="caution">
    <text evidence="11">The sequence shown here is derived from an EMBL/GenBank/DDBJ whole genome shotgun (WGS) entry which is preliminary data.</text>
</comment>
<keyword evidence="7" id="KW-0694">RNA-binding</keyword>
<evidence type="ECO:0000313" key="12">
    <source>
        <dbReference type="Proteomes" id="UP000027361"/>
    </source>
</evidence>
<dbReference type="Gene3D" id="1.10.10.1050">
    <property type="entry name" value="Dcp2, box A domain"/>
    <property type="match status" value="1"/>
</dbReference>
<dbReference type="PANTHER" id="PTHR23114">
    <property type="entry name" value="M7GPPPN-MRNA HYDROLASE"/>
    <property type="match status" value="1"/>
</dbReference>
<dbReference type="InterPro" id="IPR044099">
    <property type="entry name" value="Dcp2_NUDIX"/>
</dbReference>
<evidence type="ECO:0000256" key="1">
    <source>
        <dbReference type="ARBA" id="ARBA00001936"/>
    </source>
</evidence>
<dbReference type="PROSITE" id="PS00893">
    <property type="entry name" value="NUDIX_BOX"/>
    <property type="match status" value="1"/>
</dbReference>
<dbReference type="InterPro" id="IPR015797">
    <property type="entry name" value="NUDIX_hydrolase-like_dom_sf"/>
</dbReference>
<dbReference type="RefSeq" id="XP_013245913.1">
    <property type="nucleotide sequence ID" value="XM_013390459.1"/>
</dbReference>
<proteinExistence type="inferred from homology"/>
<dbReference type="InParanoid" id="A0A066WPZ0"/>
<keyword evidence="5" id="KW-0479">Metal-binding</keyword>
<evidence type="ECO:0000256" key="5">
    <source>
        <dbReference type="ARBA" id="ARBA00022723"/>
    </source>
</evidence>
<dbReference type="GO" id="GO:0000290">
    <property type="term" value="P:deadenylation-dependent decapping of nuclear-transcribed mRNA"/>
    <property type="evidence" value="ECO:0007669"/>
    <property type="project" value="InterPro"/>
</dbReference>
<keyword evidence="12" id="KW-1185">Reference proteome</keyword>
<dbReference type="GO" id="GO:0140933">
    <property type="term" value="F:5'-(N(7)-methylguanosine 5'-triphospho)-[mRNA] hydrolase activity"/>
    <property type="evidence" value="ECO:0007669"/>
    <property type="project" value="InterPro"/>
</dbReference>
<feature type="compositionally biased region" description="Polar residues" evidence="9">
    <location>
        <begin position="511"/>
        <end position="521"/>
    </location>
</feature>
<evidence type="ECO:0000256" key="9">
    <source>
        <dbReference type="SAM" id="MobiDB-lite"/>
    </source>
</evidence>
<dbReference type="STRING" id="1037660.A0A066WPZ0"/>
<name>A0A066WPZ0_TILAU</name>
<sequence length="758" mass="82521">MADLSFAETLEDLSSRFIVNLPAEELSSIERICFQCEQAHWFYEDFLRPLNPSLPSLKLRKFSIYLLHTSSLTVPLIRQHISGHKGEHDLEGAFDNFLKYKSRVPVCGAILITAKWDKCLLVRGWKSTSWGFPKGKINQGESERDCAVREVFEETGYDCGALLESDSPDFLELAMREQKIRLYVVPGVAEDFEFKTQTRKEISKIQWFKLTDLPTWKSSGAHGGGVSSSKFYLISPFVRGLKTWIQENKQKHPRRPKGKHEERVVTEILQKGQKSSSLPPPAEMSHFPDAGSLFPTFTAEKQNANTGVLARNGPLPTQQHASASAPSQDGDASDMLKSILGLGAIPAVTESAVRIPLRKDHPATPGVGAHMIEAQGIPRGRQLLELLRGAVPQASDSPSAVANRPHAHFQSAAAAEQEDGARALLAALHAGAGNAGPLSLPAQSNRSQEQQPQGRRQDADARHEFPPRLPQPADSPLLAPKAQKTTQAQALLKLISPTKVELDIPATAHSQVQLHTSSQASAHEASQCPAERERAAQRNLLLSQLIGSTVQQPAAPARASPPRQYGYPSQHHHQSTHSNQASPIGQSDDPSQGLQSHEQGLLSLLSSSSRLHQQPLSPQDLNDGQASIVHQAPPPQHPYPHHLYPQQQHTGSDTNPSQGLLAILQGRAAAGAHSPDPMHMPPPLQQQQHPLMPPSQPQRPDVLLAMLNGNGAGYSASGPGAHHPAPAPAARPEQNQQSDVRNHIQQAHAHNYLLLPGQ</sequence>
<dbReference type="GO" id="GO:0003723">
    <property type="term" value="F:RNA binding"/>
    <property type="evidence" value="ECO:0007669"/>
    <property type="project" value="UniProtKB-KW"/>
</dbReference>
<dbReference type="InterPro" id="IPR036189">
    <property type="entry name" value="DCP2_BoxA_sf"/>
</dbReference>
<feature type="compositionally biased region" description="Low complexity" evidence="9">
    <location>
        <begin position="610"/>
        <end position="619"/>
    </location>
</feature>
<feature type="compositionally biased region" description="Polar residues" evidence="9">
    <location>
        <begin position="315"/>
        <end position="327"/>
    </location>
</feature>
<comment type="subcellular location">
    <subcellularLocation>
        <location evidence="2">Cytoplasm</location>
    </subcellularLocation>
</comment>
<dbReference type="InterPro" id="IPR007722">
    <property type="entry name" value="DCP2_BoxA"/>
</dbReference>
<dbReference type="InterPro" id="IPR000086">
    <property type="entry name" value="NUDIX_hydrolase_dom"/>
</dbReference>
<dbReference type="PROSITE" id="PS51462">
    <property type="entry name" value="NUDIX"/>
    <property type="match status" value="1"/>
</dbReference>
<dbReference type="PANTHER" id="PTHR23114:SF17">
    <property type="entry name" value="M7GPPPN-MRNA HYDROLASE"/>
    <property type="match status" value="1"/>
</dbReference>
<keyword evidence="4" id="KW-0963">Cytoplasm</keyword>
<dbReference type="Pfam" id="PF00293">
    <property type="entry name" value="NUDIX"/>
    <property type="match status" value="1"/>
</dbReference>
<organism evidence="11 12">
    <name type="scientific">Tilletiaria anomala (strain ATCC 24038 / CBS 436.72 / UBC 951)</name>
    <dbReference type="NCBI Taxonomy" id="1037660"/>
    <lineage>
        <taxon>Eukaryota</taxon>
        <taxon>Fungi</taxon>
        <taxon>Dikarya</taxon>
        <taxon>Basidiomycota</taxon>
        <taxon>Ustilaginomycotina</taxon>
        <taxon>Exobasidiomycetes</taxon>
        <taxon>Georgefischeriales</taxon>
        <taxon>Tilletiariaceae</taxon>
        <taxon>Tilletiaria</taxon>
    </lineage>
</organism>
<dbReference type="SUPFAM" id="SSF55811">
    <property type="entry name" value="Nudix"/>
    <property type="match status" value="1"/>
</dbReference>
<gene>
    <name evidence="11" type="ORF">K437DRAFT_253401</name>
</gene>
<evidence type="ECO:0000256" key="8">
    <source>
        <dbReference type="ARBA" id="ARBA00023211"/>
    </source>
</evidence>
<evidence type="ECO:0000313" key="11">
    <source>
        <dbReference type="EMBL" id="KDN53074.1"/>
    </source>
</evidence>
<evidence type="ECO:0000256" key="2">
    <source>
        <dbReference type="ARBA" id="ARBA00004496"/>
    </source>
</evidence>
<evidence type="ECO:0000259" key="10">
    <source>
        <dbReference type="PROSITE" id="PS51462"/>
    </source>
</evidence>
<dbReference type="GO" id="GO:0000932">
    <property type="term" value="C:P-body"/>
    <property type="evidence" value="ECO:0007669"/>
    <property type="project" value="TreeGrafter"/>
</dbReference>
<dbReference type="CDD" id="cd03672">
    <property type="entry name" value="NUDIX_Dcp2p_Nudt20"/>
    <property type="match status" value="1"/>
</dbReference>
<feature type="region of interest" description="Disordered" evidence="9">
    <location>
        <begin position="511"/>
        <end position="533"/>
    </location>
</feature>
<keyword evidence="6" id="KW-0378">Hydrolase</keyword>
<feature type="compositionally biased region" description="Polar residues" evidence="9">
    <location>
        <begin position="441"/>
        <end position="454"/>
    </location>
</feature>
<evidence type="ECO:0000256" key="6">
    <source>
        <dbReference type="ARBA" id="ARBA00022801"/>
    </source>
</evidence>
<dbReference type="AlphaFoldDB" id="A0A066WPZ0"/>
<evidence type="ECO:0000256" key="3">
    <source>
        <dbReference type="ARBA" id="ARBA00005279"/>
    </source>
</evidence>
<feature type="region of interest" description="Disordered" evidence="9">
    <location>
        <begin position="435"/>
        <end position="484"/>
    </location>
</feature>
<dbReference type="GO" id="GO:0000184">
    <property type="term" value="P:nuclear-transcribed mRNA catabolic process, nonsense-mediated decay"/>
    <property type="evidence" value="ECO:0007669"/>
    <property type="project" value="InterPro"/>
</dbReference>
<protein>
    <submittedName>
        <fullName evidence="11">DCP2-domain-containing protein</fullName>
    </submittedName>
</protein>
<feature type="region of interest" description="Disordered" evidence="9">
    <location>
        <begin position="549"/>
        <end position="597"/>
    </location>
</feature>
<feature type="compositionally biased region" description="Low complexity" evidence="9">
    <location>
        <begin position="715"/>
        <end position="730"/>
    </location>
</feature>
<dbReference type="OrthoDB" id="18996at2759"/>
<feature type="region of interest" description="Disordered" evidence="9">
    <location>
        <begin position="308"/>
        <end position="334"/>
    </location>
</feature>
<dbReference type="FunFam" id="3.90.79.10:FF:000003">
    <property type="entry name" value="M7GpppN-mRNA hydrolase isoform 2"/>
    <property type="match status" value="1"/>
</dbReference>
<evidence type="ECO:0000256" key="7">
    <source>
        <dbReference type="ARBA" id="ARBA00022884"/>
    </source>
</evidence>
<reference evidence="11 12" key="1">
    <citation type="submission" date="2014-05" db="EMBL/GenBank/DDBJ databases">
        <title>Draft genome sequence of a rare smut relative, Tilletiaria anomala UBC 951.</title>
        <authorList>
            <consortium name="DOE Joint Genome Institute"/>
            <person name="Toome M."/>
            <person name="Kuo A."/>
            <person name="Henrissat B."/>
            <person name="Lipzen A."/>
            <person name="Tritt A."/>
            <person name="Yoshinaga Y."/>
            <person name="Zane M."/>
            <person name="Barry K."/>
            <person name="Grigoriev I.V."/>
            <person name="Spatafora J.W."/>
            <person name="Aimea M.C."/>
        </authorList>
    </citation>
    <scope>NUCLEOTIDE SEQUENCE [LARGE SCALE GENOMIC DNA]</scope>
    <source>
        <strain evidence="11 12">UBC 951</strain>
    </source>
</reference>
<dbReference type="Proteomes" id="UP000027361">
    <property type="component" value="Unassembled WGS sequence"/>
</dbReference>
<dbReference type="GO" id="GO:0030145">
    <property type="term" value="F:manganese ion binding"/>
    <property type="evidence" value="ECO:0007669"/>
    <property type="project" value="InterPro"/>
</dbReference>
<dbReference type="SUPFAM" id="SSF140586">
    <property type="entry name" value="Dcp2 domain-like"/>
    <property type="match status" value="1"/>
</dbReference>
<feature type="region of interest" description="Disordered" evidence="9">
    <location>
        <begin position="610"/>
        <end position="740"/>
    </location>
</feature>
<dbReference type="GeneID" id="25263571"/>
<feature type="domain" description="Nudix hydrolase" evidence="10">
    <location>
        <begin position="102"/>
        <end position="233"/>
    </location>
</feature>